<feature type="non-terminal residue" evidence="1">
    <location>
        <position position="26"/>
    </location>
</feature>
<accession>A0A381W9Y9</accession>
<reference evidence="1" key="1">
    <citation type="submission" date="2018-05" db="EMBL/GenBank/DDBJ databases">
        <authorList>
            <person name="Lanie J.A."/>
            <person name="Ng W.-L."/>
            <person name="Kazmierczak K.M."/>
            <person name="Andrzejewski T.M."/>
            <person name="Davidsen T.M."/>
            <person name="Wayne K.J."/>
            <person name="Tettelin H."/>
            <person name="Glass J.I."/>
            <person name="Rusch D."/>
            <person name="Podicherti R."/>
            <person name="Tsui H.-C.T."/>
            <person name="Winkler M.E."/>
        </authorList>
    </citation>
    <scope>NUCLEOTIDE SEQUENCE</scope>
</reference>
<protein>
    <submittedName>
        <fullName evidence="1">Uncharacterized protein</fullName>
    </submittedName>
</protein>
<dbReference type="EMBL" id="UINC01011028">
    <property type="protein sequence ID" value="SVA48828.1"/>
    <property type="molecule type" value="Genomic_DNA"/>
</dbReference>
<organism evidence="1">
    <name type="scientific">marine metagenome</name>
    <dbReference type="NCBI Taxonomy" id="408172"/>
    <lineage>
        <taxon>unclassified sequences</taxon>
        <taxon>metagenomes</taxon>
        <taxon>ecological metagenomes</taxon>
    </lineage>
</organism>
<proteinExistence type="predicted"/>
<dbReference type="AlphaFoldDB" id="A0A381W9Y9"/>
<sequence length="26" mass="2909">MPTMVLTYSPLLREEIAEANGFLALE</sequence>
<name>A0A381W9Y9_9ZZZZ</name>
<gene>
    <name evidence="1" type="ORF">METZ01_LOCUS101682</name>
</gene>
<evidence type="ECO:0000313" key="1">
    <source>
        <dbReference type="EMBL" id="SVA48828.1"/>
    </source>
</evidence>